<organism evidence="2 3">
    <name type="scientific">Kwoniella heveanensis BCC8398</name>
    <dbReference type="NCBI Taxonomy" id="1296120"/>
    <lineage>
        <taxon>Eukaryota</taxon>
        <taxon>Fungi</taxon>
        <taxon>Dikarya</taxon>
        <taxon>Basidiomycota</taxon>
        <taxon>Agaricomycotina</taxon>
        <taxon>Tremellomycetes</taxon>
        <taxon>Tremellales</taxon>
        <taxon>Cryptococcaceae</taxon>
        <taxon>Kwoniella</taxon>
    </lineage>
</organism>
<name>A0A1B9GUI8_9TREE</name>
<protein>
    <submittedName>
        <fullName evidence="2">Uncharacterized protein</fullName>
    </submittedName>
</protein>
<evidence type="ECO:0000256" key="1">
    <source>
        <dbReference type="SAM" id="MobiDB-lite"/>
    </source>
</evidence>
<gene>
    <name evidence="2" type="ORF">I316_03739</name>
</gene>
<dbReference type="OrthoDB" id="2563155at2759"/>
<dbReference type="AlphaFoldDB" id="A0A1B9GUI8"/>
<evidence type="ECO:0000313" key="2">
    <source>
        <dbReference type="EMBL" id="OCF34696.1"/>
    </source>
</evidence>
<dbReference type="Proteomes" id="UP000092666">
    <property type="component" value="Unassembled WGS sequence"/>
</dbReference>
<reference evidence="3" key="2">
    <citation type="submission" date="2013-12" db="EMBL/GenBank/DDBJ databases">
        <title>Evolution of pathogenesis and genome organization in the Tremellales.</title>
        <authorList>
            <person name="Cuomo C."/>
            <person name="Litvintseva A."/>
            <person name="Heitman J."/>
            <person name="Chen Y."/>
            <person name="Sun S."/>
            <person name="Springer D."/>
            <person name="Dromer F."/>
            <person name="Young S."/>
            <person name="Zeng Q."/>
            <person name="Chapman S."/>
            <person name="Gujja S."/>
            <person name="Saif S."/>
            <person name="Birren B."/>
        </authorList>
    </citation>
    <scope>NUCLEOTIDE SEQUENCE [LARGE SCALE GENOMIC DNA]</scope>
    <source>
        <strain evidence="3">BCC8398</strain>
    </source>
</reference>
<proteinExistence type="predicted"/>
<accession>A0A1B9GUI8</accession>
<keyword evidence="3" id="KW-1185">Reference proteome</keyword>
<sequence length="280" mass="31952">MATTTGRYVPPSRRAGYASSLTSNDLPPPGPRPIWQNRSRASPDDFLTVYDMSQIFNHPQDSTLTFFSYPYTSWPARPPRPAYDPTLTAEQIPLPPSPPPPPPTHPLAHLLSYVVLFPNAHPAWKPKSEVWTHTNADILIEDFEGARKNFGRPIPVFQWRRGGYRRQNPRDWTPRQSNDDRFEFIGWWTLETLEVVPAMSEELRKMMQIKEEAKSYGREGRTTSAWAASLSTKWIRLGFTNSEGDFKHPGRMGKGEGEKYLLEIGDLKEEKARLEGADAD</sequence>
<evidence type="ECO:0000313" key="3">
    <source>
        <dbReference type="Proteomes" id="UP000092666"/>
    </source>
</evidence>
<reference evidence="2 3" key="1">
    <citation type="submission" date="2013-07" db="EMBL/GenBank/DDBJ databases">
        <title>The Genome Sequence of Cryptococcus heveanensis BCC8398.</title>
        <authorList>
            <consortium name="The Broad Institute Genome Sequencing Platform"/>
            <person name="Cuomo C."/>
            <person name="Litvintseva A."/>
            <person name="Chen Y."/>
            <person name="Heitman J."/>
            <person name="Sun S."/>
            <person name="Springer D."/>
            <person name="Dromer F."/>
            <person name="Young S.K."/>
            <person name="Zeng Q."/>
            <person name="Gargeya S."/>
            <person name="Fitzgerald M."/>
            <person name="Abouelleil A."/>
            <person name="Alvarado L."/>
            <person name="Berlin A.M."/>
            <person name="Chapman S.B."/>
            <person name="Dewar J."/>
            <person name="Goldberg J."/>
            <person name="Griggs A."/>
            <person name="Gujja S."/>
            <person name="Hansen M."/>
            <person name="Howarth C."/>
            <person name="Imamovic A."/>
            <person name="Larimer J."/>
            <person name="McCowan C."/>
            <person name="Murphy C."/>
            <person name="Pearson M."/>
            <person name="Priest M."/>
            <person name="Roberts A."/>
            <person name="Saif S."/>
            <person name="Shea T."/>
            <person name="Sykes S."/>
            <person name="Wortman J."/>
            <person name="Nusbaum C."/>
            <person name="Birren B."/>
        </authorList>
    </citation>
    <scope>NUCLEOTIDE SEQUENCE [LARGE SCALE GENOMIC DNA]</scope>
    <source>
        <strain evidence="2 3">BCC8398</strain>
    </source>
</reference>
<feature type="region of interest" description="Disordered" evidence="1">
    <location>
        <begin position="1"/>
        <end position="39"/>
    </location>
</feature>
<dbReference type="EMBL" id="KV700124">
    <property type="protein sequence ID" value="OCF34696.1"/>
    <property type="molecule type" value="Genomic_DNA"/>
</dbReference>